<evidence type="ECO:0000256" key="3">
    <source>
        <dbReference type="ARBA" id="ARBA00022448"/>
    </source>
</evidence>
<keyword evidence="13" id="KW-1185">Reference proteome</keyword>
<evidence type="ECO:0000259" key="11">
    <source>
        <dbReference type="PROSITE" id="PS52015"/>
    </source>
</evidence>
<evidence type="ECO:0000256" key="1">
    <source>
        <dbReference type="ARBA" id="ARBA00004383"/>
    </source>
</evidence>
<keyword evidence="3" id="KW-0813">Transport</keyword>
<keyword evidence="8" id="KW-1133">Transmembrane helix</keyword>
<feature type="domain" description="TonB C-terminal" evidence="11">
    <location>
        <begin position="187"/>
        <end position="277"/>
    </location>
</feature>
<evidence type="ECO:0000256" key="9">
    <source>
        <dbReference type="ARBA" id="ARBA00023136"/>
    </source>
</evidence>
<dbReference type="PANTHER" id="PTHR33446:SF2">
    <property type="entry name" value="PROTEIN TONB"/>
    <property type="match status" value="1"/>
</dbReference>
<comment type="caution">
    <text evidence="12">The sequence shown here is derived from an EMBL/GenBank/DDBJ whole genome shotgun (WGS) entry which is preliminary data.</text>
</comment>
<keyword evidence="5" id="KW-0997">Cell inner membrane</keyword>
<evidence type="ECO:0000256" key="10">
    <source>
        <dbReference type="SAM" id="MobiDB-lite"/>
    </source>
</evidence>
<dbReference type="PANTHER" id="PTHR33446">
    <property type="entry name" value="PROTEIN TONB-RELATED"/>
    <property type="match status" value="1"/>
</dbReference>
<evidence type="ECO:0000256" key="4">
    <source>
        <dbReference type="ARBA" id="ARBA00022475"/>
    </source>
</evidence>
<dbReference type="PROSITE" id="PS52015">
    <property type="entry name" value="TONB_CTD"/>
    <property type="match status" value="1"/>
</dbReference>
<dbReference type="Pfam" id="PF03544">
    <property type="entry name" value="TonB_C"/>
    <property type="match status" value="1"/>
</dbReference>
<keyword evidence="6" id="KW-0812">Transmembrane</keyword>
<feature type="region of interest" description="Disordered" evidence="10">
    <location>
        <begin position="105"/>
        <end position="159"/>
    </location>
</feature>
<evidence type="ECO:0000256" key="7">
    <source>
        <dbReference type="ARBA" id="ARBA00022927"/>
    </source>
</evidence>
<dbReference type="RefSeq" id="WP_199397254.1">
    <property type="nucleotide sequence ID" value="NZ_JAEMHK010000027.1"/>
</dbReference>
<dbReference type="InterPro" id="IPR006260">
    <property type="entry name" value="TonB/TolA_C"/>
</dbReference>
<feature type="compositionally biased region" description="Low complexity" evidence="10">
    <location>
        <begin position="105"/>
        <end position="118"/>
    </location>
</feature>
<dbReference type="InterPro" id="IPR037682">
    <property type="entry name" value="TonB_C"/>
</dbReference>
<evidence type="ECO:0000256" key="2">
    <source>
        <dbReference type="ARBA" id="ARBA00006555"/>
    </source>
</evidence>
<evidence type="ECO:0000256" key="6">
    <source>
        <dbReference type="ARBA" id="ARBA00022692"/>
    </source>
</evidence>
<dbReference type="InterPro" id="IPR051045">
    <property type="entry name" value="TonB-dependent_transducer"/>
</dbReference>
<keyword evidence="9" id="KW-0472">Membrane</keyword>
<evidence type="ECO:0000313" key="12">
    <source>
        <dbReference type="EMBL" id="MBJ6802784.1"/>
    </source>
</evidence>
<sequence length="277" mass="28262">MGLPLPRMSRLGPVLLLSLLLHMALLYGARRFTLCHVRAERAAESVVAYLDLGAAMRSSEPASTARGAVAPVAVIPRQVPLAAVAAPPASAAPFAGAPKAASSAVPPAAVVPPGTGASSRDADRHDPGNRQPAGHLAGGGAEALGRETAGPRAAAPSQGALPGAASAVAAPRAKAGTSGGALEVRGRYQALLKRLIEAHKEYPLAARKSGREGSCRRRFVLRRDGSLQQVEVASSCGHPFLDAAASRAVSSVGSFPPPPAELPLEEPFEVTITFALR</sequence>
<evidence type="ECO:0000256" key="5">
    <source>
        <dbReference type="ARBA" id="ARBA00022519"/>
    </source>
</evidence>
<evidence type="ECO:0000256" key="8">
    <source>
        <dbReference type="ARBA" id="ARBA00022989"/>
    </source>
</evidence>
<dbReference type="Proteomes" id="UP000641025">
    <property type="component" value="Unassembled WGS sequence"/>
</dbReference>
<keyword evidence="7" id="KW-0653">Protein transport</keyword>
<dbReference type="SUPFAM" id="SSF74653">
    <property type="entry name" value="TolA/TonB C-terminal domain"/>
    <property type="match status" value="1"/>
</dbReference>
<protein>
    <submittedName>
        <fullName evidence="12">Energy transducer TonB</fullName>
    </submittedName>
</protein>
<organism evidence="12 13">
    <name type="scientific">Geomonas propionica</name>
    <dbReference type="NCBI Taxonomy" id="2798582"/>
    <lineage>
        <taxon>Bacteria</taxon>
        <taxon>Pseudomonadati</taxon>
        <taxon>Thermodesulfobacteriota</taxon>
        <taxon>Desulfuromonadia</taxon>
        <taxon>Geobacterales</taxon>
        <taxon>Geobacteraceae</taxon>
        <taxon>Geomonas</taxon>
    </lineage>
</organism>
<reference evidence="12 13" key="1">
    <citation type="submission" date="2020-12" db="EMBL/GenBank/DDBJ databases">
        <title>Geomonas sp. Red259, isolated from paddy soil.</title>
        <authorList>
            <person name="Xu Z."/>
            <person name="Zhang Z."/>
            <person name="Masuda Y."/>
            <person name="Itoh H."/>
            <person name="Senoo K."/>
        </authorList>
    </citation>
    <scope>NUCLEOTIDE SEQUENCE [LARGE SCALE GENOMIC DNA]</scope>
    <source>
        <strain evidence="12 13">Red259</strain>
    </source>
</reference>
<comment type="similarity">
    <text evidence="2">Belongs to the TonB family.</text>
</comment>
<evidence type="ECO:0000313" key="13">
    <source>
        <dbReference type="Proteomes" id="UP000641025"/>
    </source>
</evidence>
<gene>
    <name evidence="12" type="ORF">JFN90_21855</name>
</gene>
<keyword evidence="4" id="KW-1003">Cell membrane</keyword>
<dbReference type="Gene3D" id="3.30.1150.10">
    <property type="match status" value="1"/>
</dbReference>
<name>A0ABS0YXW3_9BACT</name>
<comment type="subcellular location">
    <subcellularLocation>
        <location evidence="1">Cell inner membrane</location>
        <topology evidence="1">Single-pass membrane protein</topology>
        <orientation evidence="1">Periplasmic side</orientation>
    </subcellularLocation>
</comment>
<accession>A0ABS0YXW3</accession>
<dbReference type="NCBIfam" id="TIGR01352">
    <property type="entry name" value="tonB_Cterm"/>
    <property type="match status" value="1"/>
</dbReference>
<proteinExistence type="inferred from homology"/>
<dbReference type="EMBL" id="JAEMHK010000027">
    <property type="protein sequence ID" value="MBJ6802784.1"/>
    <property type="molecule type" value="Genomic_DNA"/>
</dbReference>